<accession>A0ACD6A0F4</accession>
<sequence>MAVDREATDAVAVRHEILEALKLHNIGDHTKALGRAVALARAHPSSAVALNLAGSLHQHAGVAAWTNSPPGVEAAASALGWHHHGASLGAFRAAAKIAPKCLVTALSQAKALAALHRYGDAQIQLCRALKMTEAEMDDPALNNVRYDLVGGSTEKARKHEAMAQAVMFMKQFAAMICHEVIPREAVVLLDTNKLAGLAGAQTRERAKFLSLCYPYSGRAQLLRSYIDLAQIRALDLASDKKPLLLRTLKMVSQVACTFQNSLVIALFHANMLFLLDDYDGAERECRRALDIESPNDPNEDDLPPLSVSGADYDARVCTVRKQLVVLLKQIIVAAAKIWCSMVSPHQQYGSISVKIDSLHQYYDIFDQSAAKTISDVRHFVKKNNSWSFWVCPHCPCPVEKFLNTESLWQHMCSKHREEPWEKLLSVLGPEFSAYASKADHSLDMITLCQDSGQDDIFRLPKMEDMFESLLFRPSVGITQAWSVVGMQQRKSREGSDILEIIKEKLRVLPEDIRCTEFEDGCFRIQTLWLKFLEISVFDYRAVIVPLARSFQWMEIKRAIARSINANARSIGDANIDAVFGELLGGPARDVSMENGSVPSNTNTHGHQNADNLQMKNLKASHSGETVKADEKSEESEVHAEDRNCSTIDQRSSGPPVDVHENRKNLAEAMADREHINGTYEYQPNVNVFSKNYADDETFILQLMMQSLCYLRHFRDNFLEPVALIPVDNPCIAQDCHEICTEYVMKVGMLKPTPKSQCLNKCKSIIFVDSDFARMQFQVDMENRRTLESYGLSDNSILQIYPKLLGRAKPPAEVVCKEPNLETLLLYLDGNVEIVETFPIPSTQTPNTTESTDELTRRGRRLARSLVDNYTRAWRKKRSWNGKVKKKHFNSRGGRAEITKEPNETLTANSWINDCRSLGRLLRRIFLKGGKNPPYMEDLINELETAQASDYNKKWFRTFVRYNLAFKSSLARGRVTYDIMRMYDQLDATAQNTFRGHIDSVQVGVWTTQQAQNNHVLKPTVDYQFKKFKKHYAATGFGCFKFVRNFDTHGEFPWLYTEIPIPRILRNFVSQAVKTLLKEKYPIKAILKDE</sequence>
<reference evidence="1" key="2">
    <citation type="submission" date="2025-09" db="UniProtKB">
        <authorList>
            <consortium name="EnsemblPlants"/>
        </authorList>
    </citation>
    <scope>IDENTIFICATION</scope>
</reference>
<name>A0ACD6A0F4_AVESA</name>
<dbReference type="EnsemblPlants" id="AVESA.00010b.r2.7CG0678860.1">
    <property type="protein sequence ID" value="AVESA.00010b.r2.7CG0678860.1.CDS"/>
    <property type="gene ID" value="AVESA.00010b.r2.7CG0678860"/>
</dbReference>
<protein>
    <submittedName>
        <fullName evidence="1">Uncharacterized protein</fullName>
    </submittedName>
</protein>
<keyword evidence="2" id="KW-1185">Reference proteome</keyword>
<evidence type="ECO:0000313" key="2">
    <source>
        <dbReference type="Proteomes" id="UP001732700"/>
    </source>
</evidence>
<dbReference type="Proteomes" id="UP001732700">
    <property type="component" value="Chromosome 7C"/>
</dbReference>
<organism evidence="1 2">
    <name type="scientific">Avena sativa</name>
    <name type="common">Oat</name>
    <dbReference type="NCBI Taxonomy" id="4498"/>
    <lineage>
        <taxon>Eukaryota</taxon>
        <taxon>Viridiplantae</taxon>
        <taxon>Streptophyta</taxon>
        <taxon>Embryophyta</taxon>
        <taxon>Tracheophyta</taxon>
        <taxon>Spermatophyta</taxon>
        <taxon>Magnoliopsida</taxon>
        <taxon>Liliopsida</taxon>
        <taxon>Poales</taxon>
        <taxon>Poaceae</taxon>
        <taxon>BOP clade</taxon>
        <taxon>Pooideae</taxon>
        <taxon>Poodae</taxon>
        <taxon>Poeae</taxon>
        <taxon>Poeae Chloroplast Group 1 (Aveneae type)</taxon>
        <taxon>Aveninae</taxon>
        <taxon>Avena</taxon>
    </lineage>
</organism>
<reference evidence="1" key="1">
    <citation type="submission" date="2021-05" db="EMBL/GenBank/DDBJ databases">
        <authorList>
            <person name="Scholz U."/>
            <person name="Mascher M."/>
            <person name="Fiebig A."/>
        </authorList>
    </citation>
    <scope>NUCLEOTIDE SEQUENCE [LARGE SCALE GENOMIC DNA]</scope>
</reference>
<proteinExistence type="predicted"/>
<evidence type="ECO:0000313" key="1">
    <source>
        <dbReference type="EnsemblPlants" id="AVESA.00010b.r2.7CG0678860.1.CDS"/>
    </source>
</evidence>